<comment type="caution">
    <text evidence="2">The sequence shown here is derived from an EMBL/GenBank/DDBJ whole genome shotgun (WGS) entry which is preliminary data.</text>
</comment>
<dbReference type="EMBL" id="ADBJ01000047">
    <property type="protein sequence ID" value="EFA76259.1"/>
    <property type="molecule type" value="Genomic_DNA"/>
</dbReference>
<name>D3BPX6_HETP5</name>
<dbReference type="SUPFAM" id="SSF50998">
    <property type="entry name" value="Quinoprotein alcohol dehydrogenase-like"/>
    <property type="match status" value="1"/>
</dbReference>
<dbReference type="GeneID" id="31365492"/>
<dbReference type="InParanoid" id="D3BPX6"/>
<gene>
    <name evidence="2" type="ORF">PPL_10020</name>
</gene>
<protein>
    <submittedName>
        <fullName evidence="2">Uncharacterized protein</fullName>
    </submittedName>
</protein>
<keyword evidence="1" id="KW-0732">Signal</keyword>
<accession>D3BPX6</accession>
<feature type="chain" id="PRO_5003042668" evidence="1">
    <location>
        <begin position="20"/>
        <end position="327"/>
    </location>
</feature>
<organism evidence="2 3">
    <name type="scientific">Heterostelium pallidum (strain ATCC 26659 / Pp 5 / PN500)</name>
    <name type="common">Cellular slime mold</name>
    <name type="synonym">Polysphondylium pallidum</name>
    <dbReference type="NCBI Taxonomy" id="670386"/>
    <lineage>
        <taxon>Eukaryota</taxon>
        <taxon>Amoebozoa</taxon>
        <taxon>Evosea</taxon>
        <taxon>Eumycetozoa</taxon>
        <taxon>Dictyostelia</taxon>
        <taxon>Acytosteliales</taxon>
        <taxon>Acytosteliaceae</taxon>
        <taxon>Heterostelium</taxon>
    </lineage>
</organism>
<evidence type="ECO:0000256" key="1">
    <source>
        <dbReference type="SAM" id="SignalP"/>
    </source>
</evidence>
<evidence type="ECO:0000313" key="3">
    <source>
        <dbReference type="Proteomes" id="UP000001396"/>
    </source>
</evidence>
<dbReference type="AlphaFoldDB" id="D3BPX6"/>
<dbReference type="RefSeq" id="XP_020428392.1">
    <property type="nucleotide sequence ID" value="XM_020580807.1"/>
</dbReference>
<proteinExistence type="predicted"/>
<evidence type="ECO:0000313" key="2">
    <source>
        <dbReference type="EMBL" id="EFA76259.1"/>
    </source>
</evidence>
<sequence length="327" mass="35953">MIFSLILLLSLLLTTMNCSLEVPPVGSSGVYASYTNVLYEAHLTVNELQANGTLNRILKLIGLDEQYMGPMVSSTIDKANNILYVTGYAPDNAKDTSVFLHTIDLTTNTQTAKILLSPKNEPEAFMMSQIQYDSTYGLIGLFTCWTSDGDLYSYLGIINITSGSVNFYNKTFETTLYSFGYNEKNATLYFVTSSGQENTVIQFDLSLGAIVSTKSISKPWLITIANNALFVPGVDMLVVNDYNHFNVYLAIDIVSGDVKPLQSIFPMDSGVNAVTHTTTGQPNIVLSIIQRSSDQLVTIDFSKLDSNPIISSINMNTDIYINSLVSY</sequence>
<reference evidence="2 3" key="1">
    <citation type="journal article" date="2011" name="Genome Res.">
        <title>Phylogeny-wide analysis of social amoeba genomes highlights ancient origins for complex intercellular communication.</title>
        <authorList>
            <person name="Heidel A.J."/>
            <person name="Lawal H.M."/>
            <person name="Felder M."/>
            <person name="Schilde C."/>
            <person name="Helps N.R."/>
            <person name="Tunggal B."/>
            <person name="Rivero F."/>
            <person name="John U."/>
            <person name="Schleicher M."/>
            <person name="Eichinger L."/>
            <person name="Platzer M."/>
            <person name="Noegel A.A."/>
            <person name="Schaap P."/>
            <person name="Gloeckner G."/>
        </authorList>
    </citation>
    <scope>NUCLEOTIDE SEQUENCE [LARGE SCALE GENOMIC DNA]</scope>
    <source>
        <strain evidence="3">ATCC 26659 / Pp 5 / PN500</strain>
    </source>
</reference>
<dbReference type="Proteomes" id="UP000001396">
    <property type="component" value="Unassembled WGS sequence"/>
</dbReference>
<feature type="signal peptide" evidence="1">
    <location>
        <begin position="1"/>
        <end position="19"/>
    </location>
</feature>
<keyword evidence="3" id="KW-1185">Reference proteome</keyword>
<dbReference type="InterPro" id="IPR011047">
    <property type="entry name" value="Quinoprotein_ADH-like_sf"/>
</dbReference>